<evidence type="ECO:0000256" key="1">
    <source>
        <dbReference type="SAM" id="MobiDB-lite"/>
    </source>
</evidence>
<evidence type="ECO:0000313" key="3">
    <source>
        <dbReference type="Proteomes" id="UP001177670"/>
    </source>
</evidence>
<dbReference type="AlphaFoldDB" id="A0AA40G873"/>
<sequence length="78" mass="8943">MGRKGARDDGGIKKERKTRDQANRYRNDDDDDDDDDDHDDDYDDDEEEEEEEEDDVVLHRAAGVHVPLGTGTDDFLGF</sequence>
<keyword evidence="3" id="KW-1185">Reference proteome</keyword>
<reference evidence="2" key="1">
    <citation type="submission" date="2021-10" db="EMBL/GenBank/DDBJ databases">
        <title>Melipona bicolor Genome sequencing and assembly.</title>
        <authorList>
            <person name="Araujo N.S."/>
            <person name="Arias M.C."/>
        </authorList>
    </citation>
    <scope>NUCLEOTIDE SEQUENCE</scope>
    <source>
        <strain evidence="2">USP_2M_L1-L4_2017</strain>
        <tissue evidence="2">Whole body</tissue>
    </source>
</reference>
<organism evidence="2 3">
    <name type="scientific">Melipona bicolor</name>
    <dbReference type="NCBI Taxonomy" id="60889"/>
    <lineage>
        <taxon>Eukaryota</taxon>
        <taxon>Metazoa</taxon>
        <taxon>Ecdysozoa</taxon>
        <taxon>Arthropoda</taxon>
        <taxon>Hexapoda</taxon>
        <taxon>Insecta</taxon>
        <taxon>Pterygota</taxon>
        <taxon>Neoptera</taxon>
        <taxon>Endopterygota</taxon>
        <taxon>Hymenoptera</taxon>
        <taxon>Apocrita</taxon>
        <taxon>Aculeata</taxon>
        <taxon>Apoidea</taxon>
        <taxon>Anthophila</taxon>
        <taxon>Apidae</taxon>
        <taxon>Melipona</taxon>
    </lineage>
</organism>
<feature type="compositionally biased region" description="Basic and acidic residues" evidence="1">
    <location>
        <begin position="1"/>
        <end position="27"/>
    </location>
</feature>
<feature type="region of interest" description="Disordered" evidence="1">
    <location>
        <begin position="1"/>
        <end position="78"/>
    </location>
</feature>
<dbReference type="Proteomes" id="UP001177670">
    <property type="component" value="Unassembled WGS sequence"/>
</dbReference>
<dbReference type="EMBL" id="JAHYIQ010000004">
    <property type="protein sequence ID" value="KAK1132894.1"/>
    <property type="molecule type" value="Genomic_DNA"/>
</dbReference>
<name>A0AA40G873_9HYME</name>
<comment type="caution">
    <text evidence="2">The sequence shown here is derived from an EMBL/GenBank/DDBJ whole genome shotgun (WGS) entry which is preliminary data.</text>
</comment>
<feature type="compositionally biased region" description="Acidic residues" evidence="1">
    <location>
        <begin position="28"/>
        <end position="55"/>
    </location>
</feature>
<protein>
    <submittedName>
        <fullName evidence="2">Uncharacterized protein</fullName>
    </submittedName>
</protein>
<proteinExistence type="predicted"/>
<gene>
    <name evidence="2" type="ORF">K0M31_014262</name>
</gene>
<accession>A0AA40G873</accession>
<evidence type="ECO:0000313" key="2">
    <source>
        <dbReference type="EMBL" id="KAK1132894.1"/>
    </source>
</evidence>